<feature type="non-terminal residue" evidence="1">
    <location>
        <position position="1"/>
    </location>
</feature>
<gene>
    <name evidence="1" type="ORF">SVUK_LOCUS9851</name>
</gene>
<organism evidence="1 2">
    <name type="scientific">Strongylus vulgaris</name>
    <name type="common">Blood worm</name>
    <dbReference type="NCBI Taxonomy" id="40348"/>
    <lineage>
        <taxon>Eukaryota</taxon>
        <taxon>Metazoa</taxon>
        <taxon>Ecdysozoa</taxon>
        <taxon>Nematoda</taxon>
        <taxon>Chromadorea</taxon>
        <taxon>Rhabditida</taxon>
        <taxon>Rhabditina</taxon>
        <taxon>Rhabditomorpha</taxon>
        <taxon>Strongyloidea</taxon>
        <taxon>Strongylidae</taxon>
        <taxon>Strongylus</taxon>
    </lineage>
</organism>
<dbReference type="Proteomes" id="UP000270094">
    <property type="component" value="Unassembled WGS sequence"/>
</dbReference>
<keyword evidence="2" id="KW-1185">Reference proteome</keyword>
<dbReference type="AlphaFoldDB" id="A0A3P7J355"/>
<dbReference type="EMBL" id="UYYB01094689">
    <property type="protein sequence ID" value="VDM74853.1"/>
    <property type="molecule type" value="Genomic_DNA"/>
</dbReference>
<name>A0A3P7J355_STRVU</name>
<evidence type="ECO:0000313" key="1">
    <source>
        <dbReference type="EMBL" id="VDM74853.1"/>
    </source>
</evidence>
<accession>A0A3P7J355</accession>
<feature type="non-terminal residue" evidence="1">
    <location>
        <position position="54"/>
    </location>
</feature>
<proteinExistence type="predicted"/>
<protein>
    <submittedName>
        <fullName evidence="1">Uncharacterized protein</fullName>
    </submittedName>
</protein>
<evidence type="ECO:0000313" key="2">
    <source>
        <dbReference type="Proteomes" id="UP000270094"/>
    </source>
</evidence>
<reference evidence="1 2" key="1">
    <citation type="submission" date="2018-11" db="EMBL/GenBank/DDBJ databases">
        <authorList>
            <consortium name="Pathogen Informatics"/>
        </authorList>
    </citation>
    <scope>NUCLEOTIDE SEQUENCE [LARGE SCALE GENOMIC DNA]</scope>
</reference>
<sequence length="54" mass="5996">DDKKSYTLSPLGEWLFTNNVGLPSVIMTTFSCLTFRDSLLALRSIAICKALSEK</sequence>
<dbReference type="OrthoDB" id="5840245at2759"/>